<gene>
    <name evidence="1" type="ORF">M8231_09750</name>
</gene>
<proteinExistence type="predicted"/>
<protein>
    <submittedName>
        <fullName evidence="1">Nuclease</fullName>
    </submittedName>
</protein>
<dbReference type="RefSeq" id="WP_250201372.1">
    <property type="nucleotide sequence ID" value="NZ_CP097649.1"/>
</dbReference>
<evidence type="ECO:0000313" key="1">
    <source>
        <dbReference type="EMBL" id="URI14111.1"/>
    </source>
</evidence>
<keyword evidence="2" id="KW-1185">Reference proteome</keyword>
<dbReference type="EMBL" id="CP097649">
    <property type="protein sequence ID" value="URI14111.1"/>
    <property type="molecule type" value="Genomic_DNA"/>
</dbReference>
<reference evidence="1" key="1">
    <citation type="submission" date="2022-05" db="EMBL/GenBank/DDBJ databases">
        <title>Brevundimonas albigilva TT17 genome sequence.</title>
        <authorList>
            <person name="Lee K."/>
            <person name="Son H."/>
        </authorList>
    </citation>
    <scope>NUCLEOTIDE SEQUENCE</scope>
    <source>
        <strain evidence="1">TT17</strain>
    </source>
</reference>
<sequence length="168" mass="18028">MADDAGTEDGLNASVVRPKIIRLLLFRLRIPSRLALGLTVLGLSLFPAIAKADPCEGRLPSRAGEAFSGQVRYIGDGDSLCVGRSSDPETWVEVRLSDFDAPELHGSGGRQARDRLSRLVMGRSLSCVAVRGRNGRVVVYDRVIAACRLNGRTLGDLLRANGGREGGR</sequence>
<evidence type="ECO:0000313" key="2">
    <source>
        <dbReference type="Proteomes" id="UP001055429"/>
    </source>
</evidence>
<dbReference type="InterPro" id="IPR035437">
    <property type="entry name" value="SNase_OB-fold_sf"/>
</dbReference>
<dbReference type="SUPFAM" id="SSF50199">
    <property type="entry name" value="Staphylococcal nuclease"/>
    <property type="match status" value="1"/>
</dbReference>
<name>A0ABY4SGI1_9CAUL</name>
<dbReference type="Gene3D" id="2.40.50.90">
    <property type="match status" value="1"/>
</dbReference>
<accession>A0ABY4SGI1</accession>
<dbReference type="Proteomes" id="UP001055429">
    <property type="component" value="Chromosome"/>
</dbReference>
<organism evidence="1 2">
    <name type="scientific">Brevundimonas albigilva</name>
    <dbReference type="NCBI Taxonomy" id="1312364"/>
    <lineage>
        <taxon>Bacteria</taxon>
        <taxon>Pseudomonadati</taxon>
        <taxon>Pseudomonadota</taxon>
        <taxon>Alphaproteobacteria</taxon>
        <taxon>Caulobacterales</taxon>
        <taxon>Caulobacteraceae</taxon>
        <taxon>Brevundimonas</taxon>
    </lineage>
</organism>